<evidence type="ECO:0000256" key="1">
    <source>
        <dbReference type="SAM" id="Coils"/>
    </source>
</evidence>
<dbReference type="GO" id="GO:0003676">
    <property type="term" value="F:nucleic acid binding"/>
    <property type="evidence" value="ECO:0007669"/>
    <property type="project" value="InterPro"/>
</dbReference>
<dbReference type="InterPro" id="IPR004875">
    <property type="entry name" value="DDE_SF_endonuclease_dom"/>
</dbReference>
<dbReference type="GeneID" id="94582604"/>
<dbReference type="Proteomes" id="UP000182444">
    <property type="component" value="Chromosome 1B"/>
</dbReference>
<dbReference type="VEuPathDB" id="FungiDB:YALI0_B01210g"/>
<sequence length="459" mass="50914">MGIDNRRLRIDVPKEERKRDGLRKLRDRVKQRVSSLEHKVDASEVKTRFMDNDKKQTWKVMSELMHRFALSDDGAAELTGPFGKMNCRYHQQVDCRMDTATLAKWFVALARAVNSKEQPVILILNNVPFHHKAWNIARLWEETKGLTVLFLIAISTSSTQPLGLSIVGATKKSAKTLLDEFYMATQSISGQWAKVTALHKINYMIQSWGKLLLSFIANCFGSSPVFADHKYVLPSKSVQKRIDARLARLGLRDTGCSDDTEEEPEPDVNIIDDEQEDSDSEAMGPVNPYPPGNSLQALYQPPSAPSGCEGPGNPSLPRFLPTRYGPNGNRLSDAPSVPPMCTSECCKPSLSRFPSPSSSNGYPSPQNGSPLPHSPSSGYPQPPLYGCPSPHSSYSAQPPLMLISSPLFQWILPAFSEWKAVGSPVFHWISPASSEWIPFSFWERVPPALLPTAPARPSE</sequence>
<organism evidence="4 5">
    <name type="scientific">Yarrowia lipolytica</name>
    <name type="common">Candida lipolytica</name>
    <dbReference type="NCBI Taxonomy" id="4952"/>
    <lineage>
        <taxon>Eukaryota</taxon>
        <taxon>Fungi</taxon>
        <taxon>Dikarya</taxon>
        <taxon>Ascomycota</taxon>
        <taxon>Saccharomycotina</taxon>
        <taxon>Dipodascomycetes</taxon>
        <taxon>Dipodascales</taxon>
        <taxon>Dipodascales incertae sedis</taxon>
        <taxon>Yarrowia</taxon>
    </lineage>
</organism>
<reference evidence="4 5" key="1">
    <citation type="journal article" date="2016" name="PLoS ONE">
        <title>Sequence Assembly of Yarrowia lipolytica Strain W29/CLIB89 Shows Transposable Element Diversity.</title>
        <authorList>
            <person name="Magnan C."/>
            <person name="Yu J."/>
            <person name="Chang I."/>
            <person name="Jahn E."/>
            <person name="Kanomata Y."/>
            <person name="Wu J."/>
            <person name="Zeller M."/>
            <person name="Oakes M."/>
            <person name="Baldi P."/>
            <person name="Sandmeyer S."/>
        </authorList>
    </citation>
    <scope>NUCLEOTIDE SEQUENCE [LARGE SCALE GENOMIC DNA]</scope>
    <source>
        <strain evidence="5">CLIB89(W29)</strain>
    </source>
</reference>
<feature type="compositionally biased region" description="Low complexity" evidence="2">
    <location>
        <begin position="356"/>
        <end position="370"/>
    </location>
</feature>
<feature type="region of interest" description="Disordered" evidence="2">
    <location>
        <begin position="356"/>
        <end position="382"/>
    </location>
</feature>
<feature type="coiled-coil region" evidence="1">
    <location>
        <begin position="19"/>
        <end position="46"/>
    </location>
</feature>
<dbReference type="RefSeq" id="XP_068138042.1">
    <property type="nucleotide sequence ID" value="XM_068281941.1"/>
</dbReference>
<evidence type="ECO:0000313" key="4">
    <source>
        <dbReference type="EMBL" id="AOW01062.1"/>
    </source>
</evidence>
<feature type="domain" description="DDE-1" evidence="3">
    <location>
        <begin position="84"/>
        <end position="220"/>
    </location>
</feature>
<dbReference type="AlphaFoldDB" id="A0A1D8N5Z8"/>
<proteinExistence type="predicted"/>
<gene>
    <name evidence="4" type="ORF">YALI1_B02047g</name>
</gene>
<protein>
    <recommendedName>
        <fullName evidence="3">DDE-1 domain-containing protein</fullName>
    </recommendedName>
</protein>
<dbReference type="Pfam" id="PF03184">
    <property type="entry name" value="DDE_1"/>
    <property type="match status" value="1"/>
</dbReference>
<dbReference type="EMBL" id="CP017554">
    <property type="protein sequence ID" value="AOW01062.1"/>
    <property type="molecule type" value="Genomic_DNA"/>
</dbReference>
<accession>A0A1D8N5Z8</accession>
<evidence type="ECO:0000256" key="2">
    <source>
        <dbReference type="SAM" id="MobiDB-lite"/>
    </source>
</evidence>
<evidence type="ECO:0000313" key="5">
    <source>
        <dbReference type="Proteomes" id="UP000182444"/>
    </source>
</evidence>
<feature type="region of interest" description="Disordered" evidence="2">
    <location>
        <begin position="276"/>
        <end position="338"/>
    </location>
</feature>
<evidence type="ECO:0000259" key="3">
    <source>
        <dbReference type="Pfam" id="PF03184"/>
    </source>
</evidence>
<keyword evidence="1" id="KW-0175">Coiled coil</keyword>
<dbReference type="VEuPathDB" id="FungiDB:YALI1_B02047g"/>
<name>A0A1D8N5Z8_YARLL</name>